<accession>A0A558APD8</accession>
<evidence type="ECO:0000313" key="1">
    <source>
        <dbReference type="EMBL" id="TVT26118.1"/>
    </source>
</evidence>
<gene>
    <name evidence="1" type="ORF">FNH06_01095</name>
</gene>
<name>A0A558APD8_9PSEU</name>
<dbReference type="Proteomes" id="UP000318578">
    <property type="component" value="Unassembled WGS sequence"/>
</dbReference>
<dbReference type="EMBL" id="VJZA01000001">
    <property type="protein sequence ID" value="TVT26118.1"/>
    <property type="molecule type" value="Genomic_DNA"/>
</dbReference>
<dbReference type="OrthoDB" id="4118217at2"/>
<reference evidence="1 2" key="1">
    <citation type="submission" date="2019-07" db="EMBL/GenBank/DDBJ databases">
        <title>New species of Amycolatopsis and Streptomyces.</title>
        <authorList>
            <person name="Duangmal K."/>
            <person name="Teo W.F.A."/>
            <person name="Lipun K."/>
        </authorList>
    </citation>
    <scope>NUCLEOTIDE SEQUENCE [LARGE SCALE GENOMIC DNA]</scope>
    <source>
        <strain evidence="1 2">JCM 30562</strain>
    </source>
</reference>
<keyword evidence="2" id="KW-1185">Reference proteome</keyword>
<sequence length="174" mass="18574">MDSYALDDEHFTVVGRLTDQIPWAEPGQQRIHDMTLGVTVHLPDLVITAAEAGMASFPHSECPLIAPAFARLAGISVRRGFTRELRRRLGGVSGCAHLGELARAIGPAVVRTASERVAHARLNQPEESAGPVPLPLGSCHIWAPDGAGPRKIDAGWVPGSVERPVPALETFLRG</sequence>
<comment type="caution">
    <text evidence="1">The sequence shown here is derived from an EMBL/GenBank/DDBJ whole genome shotgun (WGS) entry which is preliminary data.</text>
</comment>
<protein>
    <submittedName>
        <fullName evidence="1">DUF2889 domain-containing protein</fullName>
    </submittedName>
</protein>
<dbReference type="AlphaFoldDB" id="A0A558APD8"/>
<dbReference type="Pfam" id="PF11136">
    <property type="entry name" value="DUF2889"/>
    <property type="match status" value="1"/>
</dbReference>
<organism evidence="1 2">
    <name type="scientific">Amycolatopsis acidiphila</name>
    <dbReference type="NCBI Taxonomy" id="715473"/>
    <lineage>
        <taxon>Bacteria</taxon>
        <taxon>Bacillati</taxon>
        <taxon>Actinomycetota</taxon>
        <taxon>Actinomycetes</taxon>
        <taxon>Pseudonocardiales</taxon>
        <taxon>Pseudonocardiaceae</taxon>
        <taxon>Amycolatopsis</taxon>
    </lineage>
</organism>
<evidence type="ECO:0000313" key="2">
    <source>
        <dbReference type="Proteomes" id="UP000318578"/>
    </source>
</evidence>
<proteinExistence type="predicted"/>
<dbReference type="InterPro" id="IPR021312">
    <property type="entry name" value="DUF2889"/>
</dbReference>